<feature type="domain" description="Glutamate synthase" evidence="4">
    <location>
        <begin position="161"/>
        <end position="476"/>
    </location>
</feature>
<feature type="transmembrane region" description="Helical" evidence="3">
    <location>
        <begin position="35"/>
        <end position="52"/>
    </location>
</feature>
<dbReference type="GO" id="GO:0015930">
    <property type="term" value="F:glutamate synthase activity"/>
    <property type="evidence" value="ECO:0007669"/>
    <property type="project" value="InterPro"/>
</dbReference>
<comment type="similarity">
    <text evidence="1 2">Belongs to the glutamate synthase family.</text>
</comment>
<keyword evidence="3" id="KW-0472">Membrane</keyword>
<reference evidence="5 6" key="1">
    <citation type="submission" date="2020-08" db="EMBL/GenBank/DDBJ databases">
        <title>Genomic Encyclopedia of Type Strains, Phase IV (KMG-IV): sequencing the most valuable type-strain genomes for metagenomic binning, comparative biology and taxonomic classification.</title>
        <authorList>
            <person name="Goeker M."/>
        </authorList>
    </citation>
    <scope>NUCLEOTIDE SEQUENCE [LARGE SCALE GENOMIC DNA]</scope>
    <source>
        <strain evidence="5 6">DSM 11099</strain>
    </source>
</reference>
<sequence>MTTILSYQRYTVFVSVALITFASLAGAALYSKWLLVPAVIAGALFLLGVHDVRQRRHSILRNYPVVGHLRFLLESFRPEIRQYIIEGDHDEVPFSRQDRGLVYQRAKGVEDKRPFGTIENVYGSGYAWLTHSATPVTIADTDFRVRIGGSACRQPYSASLYNISAMSFGSLSANAILALNTGARKGGFAHDTGEGSISRYHRQGGGDLICQIASGYFGCRNDDGSFSPEKFRVLAADPQIKMIEIKLSQGAKPGHGGMLPASKISPEIAEARGIPMGVDCVSPAAHSTFSTPIGLMQFIDQLRTLSDGKPVGFKLCIGHRREFMSMVKAMLDTGIMPDFIVVDGAEGGTGAAPVEFANRVGMPMLEALTFVHNTLRGAGIRDEIRIGAAGKIITAFDIARTLALGADWCNAARGFMFAIGCIQAQACHTNCCPVGIATQDKGRQRAIDVGDKSERVARFHRNTMKALGEIAGAAGLTNPSDFMPYHFMFRQKDNEFLDGNEAYPYLPEGFLVAGKEIPELSEWYSRWDRANAQSFAPPEIPHGPFQRRRAA</sequence>
<dbReference type="InterPro" id="IPR027283">
    <property type="entry name" value="YerD"/>
</dbReference>
<name>A0A7W9S612_9HYPH</name>
<dbReference type="RefSeq" id="WP_183832176.1">
    <property type="nucleotide sequence ID" value="NZ_JACHEU010000003.1"/>
</dbReference>
<gene>
    <name evidence="5" type="ORF">HNR59_003388</name>
</gene>
<keyword evidence="3" id="KW-1133">Transmembrane helix</keyword>
<evidence type="ECO:0000256" key="1">
    <source>
        <dbReference type="ARBA" id="ARBA00009716"/>
    </source>
</evidence>
<dbReference type="AlphaFoldDB" id="A0A7W9S612"/>
<dbReference type="Gene3D" id="3.20.20.70">
    <property type="entry name" value="Aldolase class I"/>
    <property type="match status" value="1"/>
</dbReference>
<dbReference type="GO" id="GO:0006537">
    <property type="term" value="P:glutamate biosynthetic process"/>
    <property type="evidence" value="ECO:0007669"/>
    <property type="project" value="InterPro"/>
</dbReference>
<keyword evidence="6" id="KW-1185">Reference proteome</keyword>
<protein>
    <submittedName>
        <fullName evidence="5">Glutamate synthase domain-containing protein 2</fullName>
    </submittedName>
</protein>
<evidence type="ECO:0000256" key="2">
    <source>
        <dbReference type="PIRNR" id="PIRNR006429"/>
    </source>
</evidence>
<dbReference type="Proteomes" id="UP000533306">
    <property type="component" value="Unassembled WGS sequence"/>
</dbReference>
<feature type="transmembrane region" description="Helical" evidence="3">
    <location>
        <begin position="12"/>
        <end position="29"/>
    </location>
</feature>
<dbReference type="PIRSF" id="PIRSF006429">
    <property type="entry name" value="GOGAT_lg_2"/>
    <property type="match status" value="1"/>
</dbReference>
<evidence type="ECO:0000259" key="4">
    <source>
        <dbReference type="Pfam" id="PF01645"/>
    </source>
</evidence>
<dbReference type="InterPro" id="IPR002932">
    <property type="entry name" value="Glu_synthdom"/>
</dbReference>
<accession>A0A7W9S612</accession>
<dbReference type="PIRSF" id="PIRSF500060">
    <property type="entry name" value="UCP500060"/>
    <property type="match status" value="1"/>
</dbReference>
<dbReference type="InterPro" id="IPR024188">
    <property type="entry name" value="GltB"/>
</dbReference>
<evidence type="ECO:0000313" key="6">
    <source>
        <dbReference type="Proteomes" id="UP000533306"/>
    </source>
</evidence>
<evidence type="ECO:0000313" key="5">
    <source>
        <dbReference type="EMBL" id="MBB6013994.1"/>
    </source>
</evidence>
<dbReference type="CDD" id="cd02808">
    <property type="entry name" value="GltS_FMN"/>
    <property type="match status" value="1"/>
</dbReference>
<dbReference type="PANTHER" id="PTHR43819">
    <property type="entry name" value="ARCHAEAL-TYPE GLUTAMATE SYNTHASE [NADPH]"/>
    <property type="match status" value="1"/>
</dbReference>
<keyword evidence="3" id="KW-0812">Transmembrane</keyword>
<dbReference type="EMBL" id="JACHEU010000003">
    <property type="protein sequence ID" value="MBB6013994.1"/>
    <property type="molecule type" value="Genomic_DNA"/>
</dbReference>
<dbReference type="SUPFAM" id="SSF51395">
    <property type="entry name" value="FMN-linked oxidoreductases"/>
    <property type="match status" value="1"/>
</dbReference>
<comment type="caution">
    <text evidence="5">The sequence shown here is derived from an EMBL/GenBank/DDBJ whole genome shotgun (WGS) entry which is preliminary data.</text>
</comment>
<dbReference type="InterPro" id="IPR013785">
    <property type="entry name" value="Aldolase_TIM"/>
</dbReference>
<dbReference type="Pfam" id="PF01645">
    <property type="entry name" value="Glu_synthase"/>
    <property type="match status" value="1"/>
</dbReference>
<organism evidence="5 6">
    <name type="scientific">Aquamicrobium lusatiense</name>
    <dbReference type="NCBI Taxonomy" id="89772"/>
    <lineage>
        <taxon>Bacteria</taxon>
        <taxon>Pseudomonadati</taxon>
        <taxon>Pseudomonadota</taxon>
        <taxon>Alphaproteobacteria</taxon>
        <taxon>Hyphomicrobiales</taxon>
        <taxon>Phyllobacteriaceae</taxon>
        <taxon>Aquamicrobium</taxon>
    </lineage>
</organism>
<dbReference type="PANTHER" id="PTHR43819:SF1">
    <property type="entry name" value="ARCHAEAL-TYPE GLUTAMATE SYNTHASE [NADPH]"/>
    <property type="match status" value="1"/>
</dbReference>
<proteinExistence type="inferred from homology"/>
<evidence type="ECO:0000256" key="3">
    <source>
        <dbReference type="SAM" id="Phobius"/>
    </source>
</evidence>